<evidence type="ECO:0000259" key="3">
    <source>
        <dbReference type="SMART" id="SM00530"/>
    </source>
</evidence>
<dbReference type="Pfam" id="PF13560">
    <property type="entry name" value="HTH_31"/>
    <property type="match status" value="1"/>
</dbReference>
<organism evidence="4 5">
    <name type="scientific">Nonomuraea marmarensis</name>
    <dbReference type="NCBI Taxonomy" id="3351344"/>
    <lineage>
        <taxon>Bacteria</taxon>
        <taxon>Bacillati</taxon>
        <taxon>Actinomycetota</taxon>
        <taxon>Actinomycetes</taxon>
        <taxon>Streptosporangiales</taxon>
        <taxon>Streptosporangiaceae</taxon>
        <taxon>Nonomuraea</taxon>
    </lineage>
</organism>
<dbReference type="SMART" id="SM00530">
    <property type="entry name" value="HTH_XRE"/>
    <property type="match status" value="1"/>
</dbReference>
<protein>
    <submittedName>
        <fullName evidence="4">Helix-turn-helix domain-containing protein</fullName>
    </submittedName>
</protein>
<evidence type="ECO:0000313" key="4">
    <source>
        <dbReference type="EMBL" id="MFG1706641.1"/>
    </source>
</evidence>
<feature type="domain" description="HTH cro/C1-type" evidence="3">
    <location>
        <begin position="190"/>
        <end position="243"/>
    </location>
</feature>
<dbReference type="InterPro" id="IPR010982">
    <property type="entry name" value="Lambda_DNA-bd_dom_sf"/>
</dbReference>
<sequence>MTAADTGLRIPQGDRPAPTEGLPSVHGDRLFDGGVEQEATQESDAWPQQNCRAAAEKQLGFRNGTGEATYRSPVEPVSGCSRNVSSPGLRRGVQGHGGHAGLRARPAGSRPAPFPITAKGAGRLLRRDVRLAGGDDGGRCARLSTHYQQILNNRAVNVAEWEVPERRDEMSSWRPLRDNVGSEMRLLTVELRTLKDRTGLSLEALAKKTSCSTSSWSRYLNGQTLAPRDLVAALGVFADADQPRLMALWELADSCWYQQTPGEQKCADTNPGVSDGGSWRLVVVAGAVAAVFIGIAAYFCLRGRHRAGMTPHHPRVRRHA</sequence>
<keyword evidence="2" id="KW-0812">Transmembrane</keyword>
<keyword evidence="2" id="KW-0472">Membrane</keyword>
<dbReference type="RefSeq" id="WP_393169680.1">
    <property type="nucleotide sequence ID" value="NZ_JBICRM010000016.1"/>
</dbReference>
<keyword evidence="2" id="KW-1133">Transmembrane helix</keyword>
<dbReference type="SUPFAM" id="SSF47413">
    <property type="entry name" value="lambda repressor-like DNA-binding domains"/>
    <property type="match status" value="1"/>
</dbReference>
<dbReference type="InterPro" id="IPR001387">
    <property type="entry name" value="Cro/C1-type_HTH"/>
</dbReference>
<feature type="compositionally biased region" description="Polar residues" evidence="1">
    <location>
        <begin position="38"/>
        <end position="48"/>
    </location>
</feature>
<proteinExistence type="predicted"/>
<reference evidence="4 5" key="1">
    <citation type="submission" date="2024-10" db="EMBL/GenBank/DDBJ databases">
        <authorList>
            <person name="Topkara A.R."/>
            <person name="Saygin H."/>
        </authorList>
    </citation>
    <scope>NUCLEOTIDE SEQUENCE [LARGE SCALE GENOMIC DNA]</scope>
    <source>
        <strain evidence="4 5">M3C6</strain>
    </source>
</reference>
<dbReference type="CDD" id="cd00093">
    <property type="entry name" value="HTH_XRE"/>
    <property type="match status" value="1"/>
</dbReference>
<feature type="transmembrane region" description="Helical" evidence="2">
    <location>
        <begin position="279"/>
        <end position="301"/>
    </location>
</feature>
<dbReference type="EMBL" id="JBICRM010000016">
    <property type="protein sequence ID" value="MFG1706641.1"/>
    <property type="molecule type" value="Genomic_DNA"/>
</dbReference>
<feature type="region of interest" description="Disordered" evidence="1">
    <location>
        <begin position="1"/>
        <end position="48"/>
    </location>
</feature>
<accession>A0ABW7AH53</accession>
<comment type="caution">
    <text evidence="4">The sequence shown here is derived from an EMBL/GenBank/DDBJ whole genome shotgun (WGS) entry which is preliminary data.</text>
</comment>
<evidence type="ECO:0000256" key="1">
    <source>
        <dbReference type="SAM" id="MobiDB-lite"/>
    </source>
</evidence>
<evidence type="ECO:0000256" key="2">
    <source>
        <dbReference type="SAM" id="Phobius"/>
    </source>
</evidence>
<dbReference type="Proteomes" id="UP001603978">
    <property type="component" value="Unassembled WGS sequence"/>
</dbReference>
<evidence type="ECO:0000313" key="5">
    <source>
        <dbReference type="Proteomes" id="UP001603978"/>
    </source>
</evidence>
<keyword evidence="5" id="KW-1185">Reference proteome</keyword>
<gene>
    <name evidence="4" type="ORF">ACFLIM_25970</name>
</gene>
<name>A0ABW7AH53_9ACTN</name>
<feature type="region of interest" description="Disordered" evidence="1">
    <location>
        <begin position="63"/>
        <end position="119"/>
    </location>
</feature>